<dbReference type="PANTHER" id="PTHR42940">
    <property type="entry name" value="ALCOHOL DEHYDROGENASE 1-RELATED"/>
    <property type="match status" value="1"/>
</dbReference>
<dbReference type="SUPFAM" id="SSF50129">
    <property type="entry name" value="GroES-like"/>
    <property type="match status" value="1"/>
</dbReference>
<comment type="cofactor">
    <cofactor evidence="1 9">
        <name>Zn(2+)</name>
        <dbReference type="ChEBI" id="CHEBI:29105"/>
    </cofactor>
</comment>
<sequence>MKALQYATVGAEPEVRDIPTPEPGPGQVLLKITATGVCHSDDFVMSLPADALTFPLPLTLGHEGAGTVAALGAGVSGLELGESVVVYGPWGCGTCRQCSQGAENYCSRAAELGIYPPGLGAPGAIAEYMIVDSARHLVPIGDLDPVATVPLTDAGLTPYHAIKRSLPKLVPGSYAVVIGSGGLGHVAIQLLRHLAPARVIALDVNDDKLAFARSVGAHEAVLSDAAAADNVRAITGPDGASLVLDFVGYQPTVDTAMAVAGVGADVTIVGLGDGQSAARVGFGISPYEAAVTAPYWGSRAELIELIDLAHAGVLDIAVERFTLDDAPQAYRRLADGTQRGRAVIVP</sequence>
<evidence type="ECO:0000256" key="4">
    <source>
        <dbReference type="ARBA" id="ARBA00022723"/>
    </source>
</evidence>
<gene>
    <name evidence="11" type="ORF">GV791_29405</name>
</gene>
<comment type="catalytic activity">
    <reaction evidence="7">
        <text>a secondary alcohol + NAD(+) = a ketone + NADH + H(+)</text>
        <dbReference type="Rhea" id="RHEA:10740"/>
        <dbReference type="ChEBI" id="CHEBI:15378"/>
        <dbReference type="ChEBI" id="CHEBI:17087"/>
        <dbReference type="ChEBI" id="CHEBI:35681"/>
        <dbReference type="ChEBI" id="CHEBI:57540"/>
        <dbReference type="ChEBI" id="CHEBI:57945"/>
        <dbReference type="EC" id="1.1.1.1"/>
    </reaction>
</comment>
<dbReference type="CDD" id="cd05284">
    <property type="entry name" value="arabinose_DH_like"/>
    <property type="match status" value="1"/>
</dbReference>
<dbReference type="PANTHER" id="PTHR42940:SF8">
    <property type="entry name" value="VACUOLAR PROTEIN SORTING-ASSOCIATED PROTEIN 11"/>
    <property type="match status" value="1"/>
</dbReference>
<keyword evidence="6" id="KW-0560">Oxidoreductase</keyword>
<evidence type="ECO:0000256" key="7">
    <source>
        <dbReference type="ARBA" id="ARBA00049164"/>
    </source>
</evidence>
<dbReference type="Gene3D" id="3.90.180.10">
    <property type="entry name" value="Medium-chain alcohol dehydrogenases, catalytic domain"/>
    <property type="match status" value="1"/>
</dbReference>
<dbReference type="SMART" id="SM00829">
    <property type="entry name" value="PKS_ER"/>
    <property type="match status" value="1"/>
</dbReference>
<comment type="similarity">
    <text evidence="2 9">Belongs to the zinc-containing alcohol dehydrogenase family.</text>
</comment>
<evidence type="ECO:0000256" key="5">
    <source>
        <dbReference type="ARBA" id="ARBA00022833"/>
    </source>
</evidence>
<dbReference type="InterPro" id="IPR013149">
    <property type="entry name" value="ADH-like_C"/>
</dbReference>
<proteinExistence type="inferred from homology"/>
<dbReference type="Proteomes" id="UP000471166">
    <property type="component" value="Unassembled WGS sequence"/>
</dbReference>
<dbReference type="AlphaFoldDB" id="A0A6P1CZ39"/>
<dbReference type="EC" id="1.1.1.1" evidence="3"/>
<dbReference type="InterPro" id="IPR013154">
    <property type="entry name" value="ADH-like_N"/>
</dbReference>
<reference evidence="11 12" key="1">
    <citation type="submission" date="2020-01" db="EMBL/GenBank/DDBJ databases">
        <title>Genetics and antimicrobial susceptibilities of Nocardia species isolated from the soil; a comparison with species isolated from humans.</title>
        <authorList>
            <person name="Carrasco G."/>
            <person name="Monzon S."/>
            <person name="Sansegundo M."/>
            <person name="Garcia E."/>
            <person name="Garrido N."/>
            <person name="Medina M.J."/>
            <person name="Villalon P."/>
            <person name="Ramirez-Arocha A.C."/>
            <person name="Jimenez P."/>
            <person name="Cuesta I."/>
            <person name="Valdezate S."/>
        </authorList>
    </citation>
    <scope>NUCLEOTIDE SEQUENCE [LARGE SCALE GENOMIC DNA]</scope>
    <source>
        <strain evidence="11 12">CNM20110626</strain>
    </source>
</reference>
<evidence type="ECO:0000313" key="12">
    <source>
        <dbReference type="Proteomes" id="UP000471166"/>
    </source>
</evidence>
<accession>A0A6P1CZ39</accession>
<evidence type="ECO:0000256" key="8">
    <source>
        <dbReference type="ARBA" id="ARBA00049243"/>
    </source>
</evidence>
<feature type="domain" description="Enoyl reductase (ER)" evidence="10">
    <location>
        <begin position="10"/>
        <end position="344"/>
    </location>
</feature>
<evidence type="ECO:0000313" key="11">
    <source>
        <dbReference type="EMBL" id="NEW36646.1"/>
    </source>
</evidence>
<protein>
    <recommendedName>
        <fullName evidence="3">alcohol dehydrogenase</fullName>
        <ecNumber evidence="3">1.1.1.1</ecNumber>
    </recommendedName>
</protein>
<dbReference type="GO" id="GO:0004022">
    <property type="term" value="F:alcohol dehydrogenase (NAD+) activity"/>
    <property type="evidence" value="ECO:0007669"/>
    <property type="project" value="UniProtKB-EC"/>
</dbReference>
<name>A0A6P1CZ39_9NOCA</name>
<dbReference type="GO" id="GO:0008270">
    <property type="term" value="F:zinc ion binding"/>
    <property type="evidence" value="ECO:0007669"/>
    <property type="project" value="InterPro"/>
</dbReference>
<evidence type="ECO:0000256" key="2">
    <source>
        <dbReference type="ARBA" id="ARBA00008072"/>
    </source>
</evidence>
<dbReference type="Pfam" id="PF00107">
    <property type="entry name" value="ADH_zinc_N"/>
    <property type="match status" value="1"/>
</dbReference>
<dbReference type="PROSITE" id="PS00059">
    <property type="entry name" value="ADH_ZINC"/>
    <property type="match status" value="1"/>
</dbReference>
<dbReference type="SUPFAM" id="SSF51735">
    <property type="entry name" value="NAD(P)-binding Rossmann-fold domains"/>
    <property type="match status" value="1"/>
</dbReference>
<dbReference type="InterPro" id="IPR002328">
    <property type="entry name" value="ADH_Zn_CS"/>
</dbReference>
<dbReference type="EMBL" id="JAAGVB010000089">
    <property type="protein sequence ID" value="NEW36646.1"/>
    <property type="molecule type" value="Genomic_DNA"/>
</dbReference>
<dbReference type="RefSeq" id="WP_163848181.1">
    <property type="nucleotide sequence ID" value="NZ_JAAGVB010000089.1"/>
</dbReference>
<evidence type="ECO:0000256" key="1">
    <source>
        <dbReference type="ARBA" id="ARBA00001947"/>
    </source>
</evidence>
<evidence type="ECO:0000256" key="3">
    <source>
        <dbReference type="ARBA" id="ARBA00013190"/>
    </source>
</evidence>
<organism evidence="11 12">
    <name type="scientific">Nocardia cyriacigeorgica</name>
    <dbReference type="NCBI Taxonomy" id="135487"/>
    <lineage>
        <taxon>Bacteria</taxon>
        <taxon>Bacillati</taxon>
        <taxon>Actinomycetota</taxon>
        <taxon>Actinomycetes</taxon>
        <taxon>Mycobacteriales</taxon>
        <taxon>Nocardiaceae</taxon>
        <taxon>Nocardia</taxon>
    </lineage>
</organism>
<dbReference type="Gene3D" id="3.40.50.720">
    <property type="entry name" value="NAD(P)-binding Rossmann-like Domain"/>
    <property type="match status" value="1"/>
</dbReference>
<evidence type="ECO:0000259" key="10">
    <source>
        <dbReference type="SMART" id="SM00829"/>
    </source>
</evidence>
<dbReference type="InterPro" id="IPR036291">
    <property type="entry name" value="NAD(P)-bd_dom_sf"/>
</dbReference>
<dbReference type="Pfam" id="PF08240">
    <property type="entry name" value="ADH_N"/>
    <property type="match status" value="1"/>
</dbReference>
<evidence type="ECO:0000256" key="6">
    <source>
        <dbReference type="ARBA" id="ARBA00023002"/>
    </source>
</evidence>
<keyword evidence="5 9" id="KW-0862">Zinc</keyword>
<comment type="catalytic activity">
    <reaction evidence="8">
        <text>a primary alcohol + NAD(+) = an aldehyde + NADH + H(+)</text>
        <dbReference type="Rhea" id="RHEA:10736"/>
        <dbReference type="ChEBI" id="CHEBI:15378"/>
        <dbReference type="ChEBI" id="CHEBI:15734"/>
        <dbReference type="ChEBI" id="CHEBI:17478"/>
        <dbReference type="ChEBI" id="CHEBI:57540"/>
        <dbReference type="ChEBI" id="CHEBI:57945"/>
        <dbReference type="EC" id="1.1.1.1"/>
    </reaction>
</comment>
<comment type="caution">
    <text evidence="11">The sequence shown here is derived from an EMBL/GenBank/DDBJ whole genome shotgun (WGS) entry which is preliminary data.</text>
</comment>
<dbReference type="InterPro" id="IPR020843">
    <property type="entry name" value="ER"/>
</dbReference>
<evidence type="ECO:0000256" key="9">
    <source>
        <dbReference type="RuleBase" id="RU361277"/>
    </source>
</evidence>
<keyword evidence="4 9" id="KW-0479">Metal-binding</keyword>
<dbReference type="InterPro" id="IPR011032">
    <property type="entry name" value="GroES-like_sf"/>
</dbReference>